<organism evidence="1 2">
    <name type="scientific">Pseudorhodoplanes sinuspersici</name>
    <dbReference type="NCBI Taxonomy" id="1235591"/>
    <lineage>
        <taxon>Bacteria</taxon>
        <taxon>Pseudomonadati</taxon>
        <taxon>Pseudomonadota</taxon>
        <taxon>Alphaproteobacteria</taxon>
        <taxon>Hyphomicrobiales</taxon>
        <taxon>Pseudorhodoplanes</taxon>
    </lineage>
</organism>
<accession>A0A1W6ZQ15</accession>
<proteinExistence type="predicted"/>
<sequence length="224" mass="25154">MSSTRTRRERLPIPLRLEDFLNPERVALVMWDMQNGLAGRAPEVDTIRKNALRLIDSAERLAIPVIWSRHILPPLELTTGPFLLFLMKKQKVDHPSKLTPQLQRGMDDTNFIDGMAPLPHHIVLEKSQPSLFVDTPLDLRLKTMGIDTLVIAGVATDIGVEFTCRHAAALGYYTVVAEDATGAYTREAHERSLAYLRGWTTPVVSTDTICKAWDAQQSWDAQKA</sequence>
<dbReference type="STRING" id="1235591.CAK95_10600"/>
<protein>
    <submittedName>
        <fullName evidence="1">Uncharacterized protein</fullName>
    </submittedName>
</protein>
<evidence type="ECO:0000313" key="1">
    <source>
        <dbReference type="EMBL" id="ARP99483.1"/>
    </source>
</evidence>
<dbReference type="OrthoDB" id="9807387at2"/>
<dbReference type="KEGG" id="psin:CAK95_10600"/>
<dbReference type="PANTHER" id="PTHR43540">
    <property type="entry name" value="PEROXYUREIDOACRYLATE/UREIDOACRYLATE AMIDOHYDROLASE-RELATED"/>
    <property type="match status" value="1"/>
</dbReference>
<dbReference type="InterPro" id="IPR000868">
    <property type="entry name" value="Isochorismatase-like_dom"/>
</dbReference>
<dbReference type="SUPFAM" id="SSF52499">
    <property type="entry name" value="Isochorismatase-like hydrolases"/>
    <property type="match status" value="1"/>
</dbReference>
<name>A0A1W6ZQ15_9HYPH</name>
<dbReference type="InterPro" id="IPR050272">
    <property type="entry name" value="Isochorismatase-like_hydrls"/>
</dbReference>
<dbReference type="CDD" id="cd00431">
    <property type="entry name" value="cysteine_hydrolases"/>
    <property type="match status" value="1"/>
</dbReference>
<dbReference type="PANTHER" id="PTHR43540:SF6">
    <property type="entry name" value="ISOCHORISMATASE-LIKE DOMAIN-CONTAINING PROTEIN"/>
    <property type="match status" value="1"/>
</dbReference>
<dbReference type="Pfam" id="PF00857">
    <property type="entry name" value="Isochorismatase"/>
    <property type="match status" value="1"/>
</dbReference>
<dbReference type="AlphaFoldDB" id="A0A1W6ZQ15"/>
<evidence type="ECO:0000313" key="2">
    <source>
        <dbReference type="Proteomes" id="UP000194137"/>
    </source>
</evidence>
<dbReference type="RefSeq" id="WP_086087892.1">
    <property type="nucleotide sequence ID" value="NZ_CP021112.1"/>
</dbReference>
<dbReference type="InterPro" id="IPR036380">
    <property type="entry name" value="Isochorismatase-like_sf"/>
</dbReference>
<keyword evidence="2" id="KW-1185">Reference proteome</keyword>
<gene>
    <name evidence="1" type="ORF">CAK95_10600</name>
</gene>
<reference evidence="1 2" key="1">
    <citation type="submission" date="2017-05" db="EMBL/GenBank/DDBJ databases">
        <title>Full genome sequence of Pseudorhodoplanes sinuspersici.</title>
        <authorList>
            <person name="Dastgheib S.M.M."/>
            <person name="Shavandi M."/>
            <person name="Tirandaz H."/>
        </authorList>
    </citation>
    <scope>NUCLEOTIDE SEQUENCE [LARGE SCALE GENOMIC DNA]</scope>
    <source>
        <strain evidence="1 2">RIPI110</strain>
    </source>
</reference>
<dbReference type="EMBL" id="CP021112">
    <property type="protein sequence ID" value="ARP99483.1"/>
    <property type="molecule type" value="Genomic_DNA"/>
</dbReference>
<dbReference type="Gene3D" id="3.40.50.850">
    <property type="entry name" value="Isochorismatase-like"/>
    <property type="match status" value="1"/>
</dbReference>
<dbReference type="Proteomes" id="UP000194137">
    <property type="component" value="Chromosome"/>
</dbReference>